<dbReference type="Gene3D" id="3.90.1580.10">
    <property type="entry name" value="paralog of FGE (formylglycine-generating enzyme)"/>
    <property type="match status" value="1"/>
</dbReference>
<feature type="domain" description="Sulfatase-modifying factor enzyme-like" evidence="2">
    <location>
        <begin position="236"/>
        <end position="460"/>
    </location>
</feature>
<dbReference type="EMBL" id="CP046915">
    <property type="protein sequence ID" value="QGZ64719.1"/>
    <property type="molecule type" value="Genomic_DNA"/>
</dbReference>
<dbReference type="InterPro" id="IPR051043">
    <property type="entry name" value="Sulfatase_Mod_Factor_Kinase"/>
</dbReference>
<protein>
    <submittedName>
        <fullName evidence="3">SUMF1/EgtB/PvdO family nonheme iron enzyme</fullName>
    </submittedName>
</protein>
<proteinExistence type="predicted"/>
<keyword evidence="4" id="KW-1185">Reference proteome</keyword>
<accession>A0A7Z2JIU6</accession>
<name>A0A7Z2JIU6_9BURK</name>
<dbReference type="Proteomes" id="UP000433577">
    <property type="component" value="Chromosome 3"/>
</dbReference>
<reference evidence="3 4" key="1">
    <citation type="submission" date="2019-12" db="EMBL/GenBank/DDBJ databases">
        <title>Paraburkholderia acidiphila 7Q-K02 sp. nov and Paraburkholderia acidisoli DHF22 sp. nov., two strains isolated from forest soil.</title>
        <authorList>
            <person name="Gao Z."/>
            <person name="Qiu L."/>
        </authorList>
    </citation>
    <scope>NUCLEOTIDE SEQUENCE [LARGE SCALE GENOMIC DNA]</scope>
    <source>
        <strain evidence="3 4">DHF22</strain>
    </source>
</reference>
<dbReference type="InterPro" id="IPR005532">
    <property type="entry name" value="SUMF_dom"/>
</dbReference>
<dbReference type="Pfam" id="PF03781">
    <property type="entry name" value="FGE-sulfatase"/>
    <property type="match status" value="1"/>
</dbReference>
<dbReference type="PANTHER" id="PTHR23150">
    <property type="entry name" value="SULFATASE MODIFYING FACTOR 1, 2"/>
    <property type="match status" value="1"/>
</dbReference>
<evidence type="ECO:0000313" key="4">
    <source>
        <dbReference type="Proteomes" id="UP000433577"/>
    </source>
</evidence>
<evidence type="ECO:0000259" key="2">
    <source>
        <dbReference type="Pfam" id="PF03781"/>
    </source>
</evidence>
<dbReference type="SUPFAM" id="SSF56436">
    <property type="entry name" value="C-type lectin-like"/>
    <property type="match status" value="1"/>
</dbReference>
<evidence type="ECO:0000256" key="1">
    <source>
        <dbReference type="SAM" id="MobiDB-lite"/>
    </source>
</evidence>
<feature type="compositionally biased region" description="Low complexity" evidence="1">
    <location>
        <begin position="156"/>
        <end position="202"/>
    </location>
</feature>
<feature type="region of interest" description="Disordered" evidence="1">
    <location>
        <begin position="123"/>
        <end position="202"/>
    </location>
</feature>
<dbReference type="OrthoDB" id="9768004at2"/>
<dbReference type="KEGG" id="pacs:FAZ98_23090"/>
<dbReference type="InterPro" id="IPR042095">
    <property type="entry name" value="SUMF_sf"/>
</dbReference>
<sequence length="463" mass="49132">MPGVTRRRCLPGENNMWRLFVPVCLSMVVASVSGTVSTLCVAAPDANARAAIRPAVAQLDPRGFGAIRRVGLMPKDTSEEYEITFWNSIKDSQYASDYEAYLKAYPNGRFAPLAQARLTRLRASTAKPAASPTGHEASAPPVSTGAPAPSQSNTLPQPAKPAQSAPSAPQAKAAPPATAPAKPAAAAPAPVNGNPGANTNAGTSAKAAAAAATTAAAATAALPAGAHDIHDCPACPIMIAVTPGAFTMGMEKDDPSERPAHRVTLSHPYALSKYAVTVAQWNACADAGACPHLSADENSAKNAPARDLSWDDAQQYVKWLAKITGKPYRLPTEAEWEYAARAGTDTRYWWGNDMRKGTANCKDCGPPWRAEAPADVGAFPANAFGFYDMAGGVWEWVSDCWHNSYKNAPDDGSSWDEPNCPTRVLRGGSWRDGADYMLSATRFKYDSSVRYNANGFRVARDMK</sequence>
<evidence type="ECO:0000313" key="3">
    <source>
        <dbReference type="EMBL" id="QGZ64719.1"/>
    </source>
</evidence>
<gene>
    <name evidence="3" type="ORF">FAZ98_23090</name>
</gene>
<dbReference type="PANTHER" id="PTHR23150:SF35">
    <property type="entry name" value="BLL6746 PROTEIN"/>
    <property type="match status" value="1"/>
</dbReference>
<dbReference type="InterPro" id="IPR016187">
    <property type="entry name" value="CTDL_fold"/>
</dbReference>
<dbReference type="GO" id="GO:0120147">
    <property type="term" value="F:formylglycine-generating oxidase activity"/>
    <property type="evidence" value="ECO:0007669"/>
    <property type="project" value="TreeGrafter"/>
</dbReference>
<organism evidence="3 4">
    <name type="scientific">Paraburkholderia acidisoli</name>
    <dbReference type="NCBI Taxonomy" id="2571748"/>
    <lineage>
        <taxon>Bacteria</taxon>
        <taxon>Pseudomonadati</taxon>
        <taxon>Pseudomonadota</taxon>
        <taxon>Betaproteobacteria</taxon>
        <taxon>Burkholderiales</taxon>
        <taxon>Burkholderiaceae</taxon>
        <taxon>Paraburkholderia</taxon>
    </lineage>
</organism>
<dbReference type="AlphaFoldDB" id="A0A7Z2JIU6"/>